<name>U1HQK0_ENDPU</name>
<dbReference type="AlphaFoldDB" id="U1HQK0"/>
<dbReference type="HOGENOM" id="CLU_2121048_0_0_1"/>
<comment type="cofactor">
    <cofactor evidence="1">
        <name>heme</name>
        <dbReference type="ChEBI" id="CHEBI:30413"/>
    </cofactor>
</comment>
<dbReference type="Gene3D" id="1.10.630.10">
    <property type="entry name" value="Cytochrome P450"/>
    <property type="match status" value="1"/>
</dbReference>
<comment type="similarity">
    <text evidence="2">Belongs to the cytochrome P450 family.</text>
</comment>
<dbReference type="GeneID" id="19244158"/>
<gene>
    <name evidence="5" type="ORF">EPUS_09333</name>
</gene>
<accession>U1HQK0</accession>
<protein>
    <submittedName>
        <fullName evidence="5">Uncharacterized protein</fullName>
    </submittedName>
</protein>
<dbReference type="EMBL" id="KE721223">
    <property type="protein sequence ID" value="ERF71369.1"/>
    <property type="molecule type" value="Genomic_DNA"/>
</dbReference>
<reference evidence="6" key="1">
    <citation type="journal article" date="2014" name="BMC Genomics">
        <title>Genome characteristics reveal the impact of lichenization on lichen-forming fungus Endocarpon pusillum Hedwig (Verrucariales, Ascomycota).</title>
        <authorList>
            <person name="Wang Y.-Y."/>
            <person name="Liu B."/>
            <person name="Zhang X.-Y."/>
            <person name="Zhou Q.-M."/>
            <person name="Zhang T."/>
            <person name="Li H."/>
            <person name="Yu Y.-F."/>
            <person name="Zhang X.-L."/>
            <person name="Hao X.-Y."/>
            <person name="Wang M."/>
            <person name="Wang L."/>
            <person name="Wei J.-C."/>
        </authorList>
    </citation>
    <scope>NUCLEOTIDE SEQUENCE [LARGE SCALE GENOMIC DNA]</scope>
    <source>
        <strain evidence="6">Z07020 / HMAS-L-300199</strain>
    </source>
</reference>
<dbReference type="InterPro" id="IPR001128">
    <property type="entry name" value="Cyt_P450"/>
</dbReference>
<dbReference type="eggNOG" id="KOG0684">
    <property type="taxonomic scope" value="Eukaryota"/>
</dbReference>
<dbReference type="GO" id="GO:0005506">
    <property type="term" value="F:iron ion binding"/>
    <property type="evidence" value="ECO:0007669"/>
    <property type="project" value="InterPro"/>
</dbReference>
<sequence length="114" mass="13047">MDKLRLQQQVSKETLRLHSPIHTLLRKVKNPLSIPGTDWVVPRSHTLLASPLVTSKSKEYFEDRESWSSERWNSQVTPGIWSTTAMALSPLERRVPTCHSVLDDTDAFQHNSLV</sequence>
<dbReference type="PRINTS" id="PR00465">
    <property type="entry name" value="EP450IV"/>
</dbReference>
<organism evidence="5 6">
    <name type="scientific">Endocarpon pusillum (strain Z07020 / HMAS-L-300199)</name>
    <name type="common">Lichen-forming fungus</name>
    <dbReference type="NCBI Taxonomy" id="1263415"/>
    <lineage>
        <taxon>Eukaryota</taxon>
        <taxon>Fungi</taxon>
        <taxon>Dikarya</taxon>
        <taxon>Ascomycota</taxon>
        <taxon>Pezizomycotina</taxon>
        <taxon>Eurotiomycetes</taxon>
        <taxon>Chaetothyriomycetidae</taxon>
        <taxon>Verrucariales</taxon>
        <taxon>Verrucariaceae</taxon>
        <taxon>Endocarpon</taxon>
    </lineage>
</organism>
<keyword evidence="3" id="KW-0479">Metal-binding</keyword>
<proteinExistence type="inferred from homology"/>
<dbReference type="OrthoDB" id="1055148at2759"/>
<dbReference type="InterPro" id="IPR002403">
    <property type="entry name" value="Cyt_P450_E_grp-IV"/>
</dbReference>
<evidence type="ECO:0000256" key="2">
    <source>
        <dbReference type="ARBA" id="ARBA00010617"/>
    </source>
</evidence>
<keyword evidence="6" id="KW-1185">Reference proteome</keyword>
<dbReference type="GO" id="GO:0016705">
    <property type="term" value="F:oxidoreductase activity, acting on paired donors, with incorporation or reduction of molecular oxygen"/>
    <property type="evidence" value="ECO:0007669"/>
    <property type="project" value="InterPro"/>
</dbReference>
<evidence type="ECO:0000256" key="4">
    <source>
        <dbReference type="ARBA" id="ARBA00023004"/>
    </source>
</evidence>
<dbReference type="Proteomes" id="UP000019373">
    <property type="component" value="Unassembled WGS sequence"/>
</dbReference>
<evidence type="ECO:0000313" key="5">
    <source>
        <dbReference type="EMBL" id="ERF71369.1"/>
    </source>
</evidence>
<dbReference type="SUPFAM" id="SSF48264">
    <property type="entry name" value="Cytochrome P450"/>
    <property type="match status" value="1"/>
</dbReference>
<keyword evidence="4" id="KW-0408">Iron</keyword>
<dbReference type="RefSeq" id="XP_007802986.1">
    <property type="nucleotide sequence ID" value="XM_007804795.1"/>
</dbReference>
<dbReference type="Pfam" id="PF00067">
    <property type="entry name" value="p450"/>
    <property type="match status" value="1"/>
</dbReference>
<dbReference type="InterPro" id="IPR036396">
    <property type="entry name" value="Cyt_P450_sf"/>
</dbReference>
<evidence type="ECO:0000256" key="3">
    <source>
        <dbReference type="ARBA" id="ARBA00022723"/>
    </source>
</evidence>
<evidence type="ECO:0000256" key="1">
    <source>
        <dbReference type="ARBA" id="ARBA00001971"/>
    </source>
</evidence>
<dbReference type="GO" id="GO:0004497">
    <property type="term" value="F:monooxygenase activity"/>
    <property type="evidence" value="ECO:0007669"/>
    <property type="project" value="InterPro"/>
</dbReference>
<evidence type="ECO:0000313" key="6">
    <source>
        <dbReference type="Proteomes" id="UP000019373"/>
    </source>
</evidence>
<dbReference type="GO" id="GO:0020037">
    <property type="term" value="F:heme binding"/>
    <property type="evidence" value="ECO:0007669"/>
    <property type="project" value="InterPro"/>
</dbReference>